<dbReference type="HOGENOM" id="CLU_590443_0_0_9"/>
<feature type="chain" id="PRO_5038849452" evidence="6">
    <location>
        <begin position="20"/>
        <end position="484"/>
    </location>
</feature>
<evidence type="ECO:0000313" key="9">
    <source>
        <dbReference type="Proteomes" id="UP000001401"/>
    </source>
</evidence>
<evidence type="ECO:0000256" key="2">
    <source>
        <dbReference type="ARBA" id="ARBA00023136"/>
    </source>
</evidence>
<dbReference type="RefSeq" id="WP_013487873.1">
    <property type="nucleotide sequence ID" value="NC_014829.1"/>
</dbReference>
<feature type="signal peptide" evidence="6">
    <location>
        <begin position="1"/>
        <end position="19"/>
    </location>
</feature>
<evidence type="ECO:0000256" key="3">
    <source>
        <dbReference type="ARBA" id="ARBA00023237"/>
    </source>
</evidence>
<proteinExistence type="predicted"/>
<dbReference type="PROSITE" id="PS51257">
    <property type="entry name" value="PROKAR_LIPOPROTEIN"/>
    <property type="match status" value="1"/>
</dbReference>
<keyword evidence="2 4" id="KW-0472">Membrane</keyword>
<evidence type="ECO:0000259" key="7">
    <source>
        <dbReference type="PROSITE" id="PS51123"/>
    </source>
</evidence>
<keyword evidence="9" id="KW-1185">Reference proteome</keyword>
<dbReference type="PRINTS" id="PR01021">
    <property type="entry name" value="OMPADOMAIN"/>
</dbReference>
<dbReference type="Gene3D" id="3.30.1330.60">
    <property type="entry name" value="OmpA-like domain"/>
    <property type="match status" value="1"/>
</dbReference>
<dbReference type="AlphaFoldDB" id="E6TSM5"/>
<keyword evidence="6" id="KW-0732">Signal</keyword>
<feature type="domain" description="OmpA-like" evidence="7">
    <location>
        <begin position="364"/>
        <end position="484"/>
    </location>
</feature>
<dbReference type="Proteomes" id="UP000001401">
    <property type="component" value="Chromosome"/>
</dbReference>
<evidence type="ECO:0000256" key="5">
    <source>
        <dbReference type="SAM" id="MobiDB-lite"/>
    </source>
</evidence>
<dbReference type="KEGG" id="bco:Bcell_1268"/>
<keyword evidence="3" id="KW-0998">Cell outer membrane</keyword>
<dbReference type="InterPro" id="IPR006664">
    <property type="entry name" value="OMP_bac"/>
</dbReference>
<evidence type="ECO:0000256" key="1">
    <source>
        <dbReference type="ARBA" id="ARBA00004442"/>
    </source>
</evidence>
<organism evidence="8 9">
    <name type="scientific">Evansella cellulosilytica (strain ATCC 21833 / DSM 2522 / FERM P-1141 / JCM 9156 / N-4)</name>
    <name type="common">Bacillus cellulosilyticus</name>
    <dbReference type="NCBI Taxonomy" id="649639"/>
    <lineage>
        <taxon>Bacteria</taxon>
        <taxon>Bacillati</taxon>
        <taxon>Bacillota</taxon>
        <taxon>Bacilli</taxon>
        <taxon>Bacillales</taxon>
        <taxon>Bacillaceae</taxon>
        <taxon>Evansella</taxon>
    </lineage>
</organism>
<dbReference type="eggNOG" id="COG2885">
    <property type="taxonomic scope" value="Bacteria"/>
</dbReference>
<evidence type="ECO:0000256" key="4">
    <source>
        <dbReference type="PROSITE-ProRule" id="PRU00473"/>
    </source>
</evidence>
<protein>
    <submittedName>
        <fullName evidence="8">OmpA/MotB domain protein</fullName>
    </submittedName>
</protein>
<name>E6TSM5_EVAC2</name>
<feature type="region of interest" description="Disordered" evidence="5">
    <location>
        <begin position="24"/>
        <end position="67"/>
    </location>
</feature>
<dbReference type="InterPro" id="IPR006665">
    <property type="entry name" value="OmpA-like"/>
</dbReference>
<comment type="subcellular location">
    <subcellularLocation>
        <location evidence="1">Cell outer membrane</location>
    </subcellularLocation>
</comment>
<sequence precursor="true">MRVVTLTFLLCFFAIMSLACSDNTEGLSDEDEGQLENLDVDEEKNDEKEKQEEAVDENDSLGGEEQQRSGDFVIDMSAKAHLEDDVIIVEGNSNLLPGTEIHLEANTLNEISHSIALSRLRTVDEVKEDGSFHFEVDRPDVDVFRLYVIVPGDRLRDDILEHYGENGERMEGAHIVRTESSIRREVVKNVQIEAIIYLQEDTTQYALTSPDLFDPPEDYGDTEVWIEADLTTDHRYVYVDGRSNLVEGTRLRTNYWRHVPSSFVGMAEHMHPYFTTVRKDGRFSVVIPYTTITEESFVIVEAGPTIQSELPTLSEDVYGEDFEHITGDIVIEATDNVRARIEAKLFLEPPELSVPEEVFITKDDGETMLTFPDDILFDFDQSSLKEEAKEVIKEVLPALDSLKDGTIIEIRGHTDNEGDPDYNYILSEERAESVYNFVRNSGESLDHIEFRVKAFGETAPIASNEDEEGRERNRRVELVIDPRD</sequence>
<dbReference type="SUPFAM" id="SSF103088">
    <property type="entry name" value="OmpA-like"/>
    <property type="match status" value="1"/>
</dbReference>
<feature type="compositionally biased region" description="Acidic residues" evidence="5">
    <location>
        <begin position="27"/>
        <end position="44"/>
    </location>
</feature>
<dbReference type="EMBL" id="CP002394">
    <property type="protein sequence ID" value="ADU29533.1"/>
    <property type="molecule type" value="Genomic_DNA"/>
</dbReference>
<dbReference type="PROSITE" id="PS51123">
    <property type="entry name" value="OMPA_2"/>
    <property type="match status" value="1"/>
</dbReference>
<dbReference type="OrthoDB" id="193257at2"/>
<accession>E6TSM5</accession>
<evidence type="ECO:0000313" key="8">
    <source>
        <dbReference type="EMBL" id="ADU29533.1"/>
    </source>
</evidence>
<evidence type="ECO:0000256" key="6">
    <source>
        <dbReference type="SAM" id="SignalP"/>
    </source>
</evidence>
<gene>
    <name evidence="8" type="ordered locus">Bcell_1268</name>
</gene>
<dbReference type="CDD" id="cd07185">
    <property type="entry name" value="OmpA_C-like"/>
    <property type="match status" value="1"/>
</dbReference>
<dbReference type="GO" id="GO:0009279">
    <property type="term" value="C:cell outer membrane"/>
    <property type="evidence" value="ECO:0007669"/>
    <property type="project" value="UniProtKB-SubCell"/>
</dbReference>
<dbReference type="InterPro" id="IPR050330">
    <property type="entry name" value="Bact_OuterMem_StrucFunc"/>
</dbReference>
<reference evidence="8 9" key="1">
    <citation type="submission" date="2010-12" db="EMBL/GenBank/DDBJ databases">
        <title>Complete sequence of Bacillus cellulosilyticus DSM 2522.</title>
        <authorList>
            <consortium name="US DOE Joint Genome Institute"/>
            <person name="Lucas S."/>
            <person name="Copeland A."/>
            <person name="Lapidus A."/>
            <person name="Cheng J.-F."/>
            <person name="Bruce D."/>
            <person name="Goodwin L."/>
            <person name="Pitluck S."/>
            <person name="Chertkov O."/>
            <person name="Detter J.C."/>
            <person name="Han C."/>
            <person name="Tapia R."/>
            <person name="Land M."/>
            <person name="Hauser L."/>
            <person name="Jeffries C."/>
            <person name="Kyrpides N."/>
            <person name="Ivanova N."/>
            <person name="Mikhailova N."/>
            <person name="Brumm P."/>
            <person name="Mead D."/>
            <person name="Woyke T."/>
        </authorList>
    </citation>
    <scope>NUCLEOTIDE SEQUENCE [LARGE SCALE GENOMIC DNA]</scope>
    <source>
        <strain evidence="9">ATCC 21833 / DSM 2522 / FERM P-1141 / JCM 9156 / N-4</strain>
    </source>
</reference>
<dbReference type="STRING" id="649639.Bcell_1268"/>
<dbReference type="Pfam" id="PF00691">
    <property type="entry name" value="OmpA"/>
    <property type="match status" value="1"/>
</dbReference>
<dbReference type="InterPro" id="IPR036737">
    <property type="entry name" value="OmpA-like_sf"/>
</dbReference>
<dbReference type="PANTHER" id="PTHR30329">
    <property type="entry name" value="STATOR ELEMENT OF FLAGELLAR MOTOR COMPLEX"/>
    <property type="match status" value="1"/>
</dbReference>
<dbReference type="PANTHER" id="PTHR30329:SF21">
    <property type="entry name" value="LIPOPROTEIN YIAD-RELATED"/>
    <property type="match status" value="1"/>
</dbReference>